<accession>A0AAD9R1G6</accession>
<dbReference type="InterPro" id="IPR036875">
    <property type="entry name" value="Znf_CCHC_sf"/>
</dbReference>
<dbReference type="SUPFAM" id="SSF57756">
    <property type="entry name" value="Retrovirus zinc finger-like domains"/>
    <property type="match status" value="1"/>
</dbReference>
<dbReference type="InterPro" id="IPR032466">
    <property type="entry name" value="Metal_Hydrolase"/>
</dbReference>
<evidence type="ECO:0000259" key="4">
    <source>
        <dbReference type="PROSITE" id="PS50158"/>
    </source>
</evidence>
<dbReference type="SUPFAM" id="SSF51556">
    <property type="entry name" value="Metallo-dependent hydrolases"/>
    <property type="match status" value="1"/>
</dbReference>
<evidence type="ECO:0000313" key="5">
    <source>
        <dbReference type="EMBL" id="KAK2571372.1"/>
    </source>
</evidence>
<dbReference type="Proteomes" id="UP001249851">
    <property type="component" value="Unassembled WGS sequence"/>
</dbReference>
<dbReference type="PROSITE" id="PS01091">
    <property type="entry name" value="TATD_3"/>
    <property type="match status" value="1"/>
</dbReference>
<organism evidence="5 6">
    <name type="scientific">Acropora cervicornis</name>
    <name type="common">Staghorn coral</name>
    <dbReference type="NCBI Taxonomy" id="6130"/>
    <lineage>
        <taxon>Eukaryota</taxon>
        <taxon>Metazoa</taxon>
        <taxon>Cnidaria</taxon>
        <taxon>Anthozoa</taxon>
        <taxon>Hexacorallia</taxon>
        <taxon>Scleractinia</taxon>
        <taxon>Astrocoeniina</taxon>
        <taxon>Acroporidae</taxon>
        <taxon>Acropora</taxon>
    </lineage>
</organism>
<reference evidence="5" key="1">
    <citation type="journal article" date="2023" name="G3 (Bethesda)">
        <title>Whole genome assembly and annotation of the endangered Caribbean coral Acropora cervicornis.</title>
        <authorList>
            <person name="Selwyn J.D."/>
            <person name="Vollmer S.V."/>
        </authorList>
    </citation>
    <scope>NUCLEOTIDE SEQUENCE</scope>
    <source>
        <strain evidence="5">K2</strain>
    </source>
</reference>
<dbReference type="InterPro" id="IPR001878">
    <property type="entry name" value="Znf_CCHC"/>
</dbReference>
<evidence type="ECO:0000256" key="3">
    <source>
        <dbReference type="PROSITE-ProRule" id="PRU00047"/>
    </source>
</evidence>
<dbReference type="PROSITE" id="PS50158">
    <property type="entry name" value="ZF_CCHC"/>
    <property type="match status" value="2"/>
</dbReference>
<dbReference type="AlphaFoldDB" id="A0AAD9R1G6"/>
<keyword evidence="6" id="KW-1185">Reference proteome</keyword>
<proteinExistence type="inferred from homology"/>
<dbReference type="CDD" id="cd01310">
    <property type="entry name" value="TatD_DNAse"/>
    <property type="match status" value="1"/>
</dbReference>
<sequence length="343" mass="38741">MDERKCFNCGKPGHMKRDCPEKANSKVQKLKCYACGRHGHFQKDCPHMLPGDRRGPKENRTGASASARIRYPDCEGTFIDTHCHLEYVFERHRHNGSFSDFKKKVSFPPNFEGCITTFCDPAAFSSFGTWRELISEEGVWGTFGCHPHNAKYFNDDLEVKIIQCLEHPKAIALGEVGLDYSSHSASPPDIQKEVFARQANWAVTLGMPLVIHCRDAEADTLEILQACVPSDWKIHMHCFTGSSECREKFLQHFPNLFIGMAAVVTFAKARNVHELAFDTPLERLLLETDAPYFVPSQVADKPNKWSNPGMALFTAQRIAEIKGLCIDEVLKKLRVNTTNMYGV</sequence>
<protein>
    <submittedName>
        <fullName evidence="5">Deoxyribonuclease TATDN2</fullName>
    </submittedName>
</protein>
<dbReference type="SMART" id="SM00343">
    <property type="entry name" value="ZnF_C2HC"/>
    <property type="match status" value="2"/>
</dbReference>
<evidence type="ECO:0000313" key="6">
    <source>
        <dbReference type="Proteomes" id="UP001249851"/>
    </source>
</evidence>
<comment type="similarity">
    <text evidence="1">Belongs to the metallo-dependent hydrolases superfamily. TatD-type hydrolase family.</text>
</comment>
<keyword evidence="2" id="KW-0378">Hydrolase</keyword>
<dbReference type="FunFam" id="3.20.20.140:FF:000027">
    <property type="entry name" value="putative deoxyribonuclease TATDN2"/>
    <property type="match status" value="1"/>
</dbReference>
<dbReference type="GO" id="GO:0008270">
    <property type="term" value="F:zinc ion binding"/>
    <property type="evidence" value="ECO:0007669"/>
    <property type="project" value="UniProtKB-KW"/>
</dbReference>
<dbReference type="Gene3D" id="3.20.20.140">
    <property type="entry name" value="Metal-dependent hydrolases"/>
    <property type="match status" value="1"/>
</dbReference>
<reference evidence="5" key="2">
    <citation type="journal article" date="2023" name="Science">
        <title>Genomic signatures of disease resistance in endangered staghorn corals.</title>
        <authorList>
            <person name="Vollmer S.V."/>
            <person name="Selwyn J.D."/>
            <person name="Despard B.A."/>
            <person name="Roesel C.L."/>
        </authorList>
    </citation>
    <scope>NUCLEOTIDE SEQUENCE</scope>
    <source>
        <strain evidence="5">K2</strain>
    </source>
</reference>
<keyword evidence="3" id="KW-0862">Zinc</keyword>
<dbReference type="InterPro" id="IPR001130">
    <property type="entry name" value="TatD-like"/>
</dbReference>
<dbReference type="GO" id="GO:0016788">
    <property type="term" value="F:hydrolase activity, acting on ester bonds"/>
    <property type="evidence" value="ECO:0007669"/>
    <property type="project" value="InterPro"/>
</dbReference>
<dbReference type="EMBL" id="JARQWQ010000006">
    <property type="protein sequence ID" value="KAK2571372.1"/>
    <property type="molecule type" value="Genomic_DNA"/>
</dbReference>
<evidence type="ECO:0000256" key="2">
    <source>
        <dbReference type="ARBA" id="ARBA00022801"/>
    </source>
</evidence>
<name>A0AAD9R1G6_ACRCE</name>
<dbReference type="PANTHER" id="PTHR46363:SF1">
    <property type="entry name" value="DEOXYRIBONUCLEASE TATDN2-RELATED"/>
    <property type="match status" value="1"/>
</dbReference>
<keyword evidence="3" id="KW-0863">Zinc-finger</keyword>
<dbReference type="GO" id="GO:0003676">
    <property type="term" value="F:nucleic acid binding"/>
    <property type="evidence" value="ECO:0007669"/>
    <property type="project" value="InterPro"/>
</dbReference>
<dbReference type="PANTHER" id="PTHR46363">
    <property type="entry name" value="DEOXYRIBONUCLEASE TATDN2-RELATED"/>
    <property type="match status" value="1"/>
</dbReference>
<dbReference type="InterPro" id="IPR018228">
    <property type="entry name" value="DNase_TatD-rel_CS"/>
</dbReference>
<comment type="caution">
    <text evidence="5">The sequence shown here is derived from an EMBL/GenBank/DDBJ whole genome shotgun (WGS) entry which is preliminary data.</text>
</comment>
<gene>
    <name evidence="5" type="ORF">P5673_003959</name>
</gene>
<keyword evidence="3" id="KW-0479">Metal-binding</keyword>
<dbReference type="Gene3D" id="4.10.60.10">
    <property type="entry name" value="Zinc finger, CCHC-type"/>
    <property type="match status" value="2"/>
</dbReference>
<evidence type="ECO:0000256" key="1">
    <source>
        <dbReference type="ARBA" id="ARBA00009275"/>
    </source>
</evidence>
<dbReference type="Pfam" id="PF01026">
    <property type="entry name" value="TatD_DNase"/>
    <property type="match status" value="1"/>
</dbReference>
<feature type="domain" description="CCHC-type" evidence="4">
    <location>
        <begin position="31"/>
        <end position="46"/>
    </location>
</feature>
<dbReference type="Pfam" id="PF00098">
    <property type="entry name" value="zf-CCHC"/>
    <property type="match status" value="2"/>
</dbReference>
<feature type="domain" description="CCHC-type" evidence="4">
    <location>
        <begin position="4"/>
        <end position="21"/>
    </location>
</feature>